<protein>
    <submittedName>
        <fullName evidence="3">Scaffold prohead core protein</fullName>
    </submittedName>
</protein>
<organism evidence="3 4">
    <name type="scientific">Synechococcus phage S-SSM7</name>
    <dbReference type="NCBI Taxonomy" id="445686"/>
    <lineage>
        <taxon>Viruses</taxon>
        <taxon>Duplodnaviria</taxon>
        <taxon>Heunggongvirae</taxon>
        <taxon>Uroviricota</taxon>
        <taxon>Caudoviricetes</taxon>
        <taxon>Pantevenvirales</taxon>
        <taxon>Kyanoviridae</taxon>
        <taxon>Lipsvirus</taxon>
        <taxon>Lipsvirus ssm7</taxon>
    </lineage>
</organism>
<proteinExistence type="predicted"/>
<dbReference type="KEGG" id="vg:10328716"/>
<keyword evidence="1" id="KW-0175">Coiled coil</keyword>
<evidence type="ECO:0000256" key="1">
    <source>
        <dbReference type="SAM" id="Coils"/>
    </source>
</evidence>
<evidence type="ECO:0000313" key="3">
    <source>
        <dbReference type="EMBL" id="ADO98213.1"/>
    </source>
</evidence>
<feature type="coiled-coil region" evidence="1">
    <location>
        <begin position="240"/>
        <end position="270"/>
    </location>
</feature>
<dbReference type="Proteomes" id="UP000006527">
    <property type="component" value="Segment"/>
</dbReference>
<feature type="compositionally biased region" description="Polar residues" evidence="2">
    <location>
        <begin position="60"/>
        <end position="71"/>
    </location>
</feature>
<name>E3SL65_9CAUD</name>
<evidence type="ECO:0000256" key="2">
    <source>
        <dbReference type="SAM" id="MobiDB-lite"/>
    </source>
</evidence>
<feature type="compositionally biased region" description="Basic and acidic residues" evidence="2">
    <location>
        <begin position="1"/>
        <end position="11"/>
    </location>
</feature>
<feature type="region of interest" description="Disordered" evidence="2">
    <location>
        <begin position="1"/>
        <end position="118"/>
    </location>
</feature>
<sequence>MSRGDLQEMDVKTQQSNTAVNSGAAKGDPMPTTPNYVPDGQGSVEDLGGPTPENSKPDDNSNMLKTPTATIKQVKDVITKNAGKADPMPTAPKYAEEAEADESKEVVAEEESTEATEETVDLNAAIEEDVNALLSGEDLSEEFKEKAKVIFEASINAKITDIENQLNEEYEKALNEQVEEIKVELTERTDAYLEYVADEWMKENALAVERGIKTEMTESFMEGMKKLFEEHYVTLPEDKYDVLENMVDKLDEMETKLNEQIEKNVALNQRLGESTAQTVFNNVAEGLAVSQKEKLKTLAESVEFESEESYRGKIETLKESYFGQKKTTSTASAPQELKEEAEHVEPATGAMAAYLDALGRMK</sequence>
<feature type="compositionally biased region" description="Polar residues" evidence="2">
    <location>
        <begin position="12"/>
        <end position="21"/>
    </location>
</feature>
<keyword evidence="4" id="KW-1185">Reference proteome</keyword>
<feature type="coiled-coil region" evidence="1">
    <location>
        <begin position="156"/>
        <end position="187"/>
    </location>
</feature>
<gene>
    <name evidence="3" type="primary">gp22</name>
    <name evidence="3" type="ORF">SSSM7_147</name>
</gene>
<dbReference type="GeneID" id="10328716"/>
<evidence type="ECO:0000313" key="4">
    <source>
        <dbReference type="Proteomes" id="UP000006527"/>
    </source>
</evidence>
<dbReference type="InterPro" id="IPR057966">
    <property type="entry name" value="T4_SCAF"/>
</dbReference>
<dbReference type="OrthoDB" id="10804at10239"/>
<feature type="compositionally biased region" description="Acidic residues" evidence="2">
    <location>
        <begin position="108"/>
        <end position="118"/>
    </location>
</feature>
<dbReference type="Pfam" id="PF25623">
    <property type="entry name" value="T4_CASP"/>
    <property type="match status" value="1"/>
</dbReference>
<accession>E3SL65</accession>
<dbReference type="EMBL" id="GU071098">
    <property type="protein sequence ID" value="ADO98213.1"/>
    <property type="molecule type" value="Genomic_DNA"/>
</dbReference>
<reference evidence="3 4" key="1">
    <citation type="journal article" date="2010" name="Environ. Microbiol.">
        <title>Genomic analysis of oceanic cyanobacterial myoviruses compared with T4-like myoviruses from diverse hosts and environments.</title>
        <authorList>
            <person name="Sullivan M.B."/>
            <person name="Huang K.H."/>
            <person name="Ignacio-Espinoza J.C."/>
            <person name="Berlin A.M."/>
            <person name="Kelly L."/>
            <person name="Weigele P.R."/>
            <person name="DeFrancesco A.S."/>
            <person name="Kern S.E."/>
            <person name="Thompson L.R."/>
            <person name="Young S."/>
            <person name="Yandava C."/>
            <person name="Fu R."/>
            <person name="Krastins B."/>
            <person name="Chase M."/>
            <person name="Sarracino D."/>
            <person name="Osburne M.S."/>
            <person name="Henn M.R."/>
            <person name="Chisholm S.W."/>
        </authorList>
    </citation>
    <scope>NUCLEOTIDE SEQUENCE [LARGE SCALE GENOMIC DNA]</scope>
    <source>
        <strain evidence="3">8109-3</strain>
    </source>
</reference>
<dbReference type="RefSeq" id="YP_004324200.1">
    <property type="nucleotide sequence ID" value="NC_015287.1"/>
</dbReference>